<keyword evidence="5" id="KW-0997">Cell inner membrane</keyword>
<dbReference type="RefSeq" id="WP_094816032.1">
    <property type="nucleotide sequence ID" value="NZ_NEVU01000003.1"/>
</dbReference>
<dbReference type="GO" id="GO:0015562">
    <property type="term" value="F:efflux transmembrane transporter activity"/>
    <property type="evidence" value="ECO:0007669"/>
    <property type="project" value="TreeGrafter"/>
</dbReference>
<dbReference type="NCBIfam" id="TIGR01730">
    <property type="entry name" value="RND_mfp"/>
    <property type="match status" value="1"/>
</dbReference>
<comment type="similarity">
    <text evidence="2">Belongs to the membrane fusion protein (MFP) (TC 8.A.1) family.</text>
</comment>
<name>A0A261VEH4_9BORD</name>
<dbReference type="OrthoDB" id="9783047at2"/>
<dbReference type="InterPro" id="IPR058624">
    <property type="entry name" value="MdtA-like_HH"/>
</dbReference>
<dbReference type="InterPro" id="IPR058626">
    <property type="entry name" value="MdtA-like_b-barrel"/>
</dbReference>
<keyword evidence="13" id="KW-1185">Reference proteome</keyword>
<evidence type="ECO:0000256" key="5">
    <source>
        <dbReference type="ARBA" id="ARBA00022519"/>
    </source>
</evidence>
<keyword evidence="3" id="KW-0813">Transport</keyword>
<evidence type="ECO:0000259" key="10">
    <source>
        <dbReference type="Pfam" id="PF25944"/>
    </source>
</evidence>
<dbReference type="GO" id="GO:1990281">
    <property type="term" value="C:efflux pump complex"/>
    <property type="evidence" value="ECO:0007669"/>
    <property type="project" value="TreeGrafter"/>
</dbReference>
<evidence type="ECO:0000256" key="2">
    <source>
        <dbReference type="ARBA" id="ARBA00009477"/>
    </source>
</evidence>
<evidence type="ECO:0000259" key="11">
    <source>
        <dbReference type="Pfam" id="PF25967"/>
    </source>
</evidence>
<dbReference type="PANTHER" id="PTHR30469">
    <property type="entry name" value="MULTIDRUG RESISTANCE PROTEIN MDTA"/>
    <property type="match status" value="1"/>
</dbReference>
<feature type="domain" description="Multidrug resistance protein MdtA-like beta-barrel" evidence="10">
    <location>
        <begin position="219"/>
        <end position="296"/>
    </location>
</feature>
<comment type="caution">
    <text evidence="12">The sequence shown here is derived from an EMBL/GenBank/DDBJ whole genome shotgun (WGS) entry which is preliminary data.</text>
</comment>
<sequence>MAFSLTAGPRRWLAALLILAALAFWAQRDEALSAAAPAAQQAVPVEVVLARAAPLRLQLHAIGTVTPLAHIVLRPQVSGLLMRLHYREGQVVQAGQLLAEIDSRPYQHALNAALGKADQTRARLDNARADLARYTALSRQDAVARSQLDAARSAVEHDAGQLAADQAGVDEARRQLALTRITAPVSGRIGLRRIDAGNHVRANDTQGLATLVQTGATSVLFDISEARLPLLREAMANADTLAVEAWDADDRRLVARGTLQALDNRTGNGSVRLRASFANEQEQLFPYQFVNIRLTLQQQDHTLTIPAAAVQYGAQGPYAYVIDNEGKARRKPLEIGLNTGGRAAILAGLADGERVVIEGVDRLNEGRAAKILAIQEDL</sequence>
<evidence type="ECO:0000256" key="1">
    <source>
        <dbReference type="ARBA" id="ARBA00004236"/>
    </source>
</evidence>
<organism evidence="12 13">
    <name type="scientific">Bordetella genomosp. 12</name>
    <dbReference type="NCBI Taxonomy" id="463035"/>
    <lineage>
        <taxon>Bacteria</taxon>
        <taxon>Pseudomonadati</taxon>
        <taxon>Pseudomonadota</taxon>
        <taxon>Betaproteobacteria</taxon>
        <taxon>Burkholderiales</taxon>
        <taxon>Alcaligenaceae</taxon>
        <taxon>Bordetella</taxon>
    </lineage>
</organism>
<feature type="domain" description="Multidrug resistance protein MdtA-like alpha-helical hairpin" evidence="8">
    <location>
        <begin position="110"/>
        <end position="179"/>
    </location>
</feature>
<dbReference type="InterPro" id="IPR006143">
    <property type="entry name" value="RND_pump_MFP"/>
</dbReference>
<dbReference type="Pfam" id="PF25967">
    <property type="entry name" value="RND-MFP_C"/>
    <property type="match status" value="1"/>
</dbReference>
<dbReference type="Proteomes" id="UP000216429">
    <property type="component" value="Unassembled WGS sequence"/>
</dbReference>
<dbReference type="AlphaFoldDB" id="A0A261VEH4"/>
<evidence type="ECO:0008006" key="14">
    <source>
        <dbReference type="Google" id="ProtNLM"/>
    </source>
</evidence>
<protein>
    <recommendedName>
        <fullName evidence="14">Efflux transporter periplasmic adaptor subunit</fullName>
    </recommendedName>
</protein>
<dbReference type="Gene3D" id="2.40.50.100">
    <property type="match status" value="1"/>
</dbReference>
<evidence type="ECO:0000256" key="4">
    <source>
        <dbReference type="ARBA" id="ARBA00022475"/>
    </source>
</evidence>
<dbReference type="Pfam" id="PF25944">
    <property type="entry name" value="Beta-barrel_RND"/>
    <property type="match status" value="1"/>
</dbReference>
<evidence type="ECO:0000256" key="6">
    <source>
        <dbReference type="ARBA" id="ARBA00023136"/>
    </source>
</evidence>
<accession>A0A261VEH4</accession>
<dbReference type="SUPFAM" id="SSF111369">
    <property type="entry name" value="HlyD-like secretion proteins"/>
    <property type="match status" value="1"/>
</dbReference>
<feature type="coiled-coil region" evidence="7">
    <location>
        <begin position="110"/>
        <end position="137"/>
    </location>
</feature>
<dbReference type="Gene3D" id="1.10.287.470">
    <property type="entry name" value="Helix hairpin bin"/>
    <property type="match status" value="1"/>
</dbReference>
<dbReference type="InterPro" id="IPR058627">
    <property type="entry name" value="MdtA-like_C"/>
</dbReference>
<feature type="domain" description="Multidrug resistance protein MdtA-like C-terminal permuted SH3" evidence="11">
    <location>
        <begin position="303"/>
        <end position="362"/>
    </location>
</feature>
<keyword evidence="6" id="KW-0472">Membrane</keyword>
<gene>
    <name evidence="12" type="ORF">CAL22_19570</name>
</gene>
<dbReference type="Pfam" id="PF25917">
    <property type="entry name" value="BSH_RND"/>
    <property type="match status" value="1"/>
</dbReference>
<reference evidence="13" key="1">
    <citation type="submission" date="2017-05" db="EMBL/GenBank/DDBJ databases">
        <title>Complete and WGS of Bordetella genogroups.</title>
        <authorList>
            <person name="Spilker T."/>
            <person name="Lipuma J."/>
        </authorList>
    </citation>
    <scope>NUCLEOTIDE SEQUENCE [LARGE SCALE GENOMIC DNA]</scope>
    <source>
        <strain evidence="13">AU6712</strain>
    </source>
</reference>
<evidence type="ECO:0000259" key="9">
    <source>
        <dbReference type="Pfam" id="PF25917"/>
    </source>
</evidence>
<keyword evidence="4" id="KW-1003">Cell membrane</keyword>
<feature type="domain" description="Multidrug resistance protein MdtA-like barrel-sandwich hybrid" evidence="9">
    <location>
        <begin position="73"/>
        <end position="210"/>
    </location>
</feature>
<dbReference type="EMBL" id="NEVU01000003">
    <property type="protein sequence ID" value="OZI71980.1"/>
    <property type="molecule type" value="Genomic_DNA"/>
</dbReference>
<dbReference type="Gene3D" id="2.40.30.170">
    <property type="match status" value="1"/>
</dbReference>
<dbReference type="Pfam" id="PF25876">
    <property type="entry name" value="HH_MFP_RND"/>
    <property type="match status" value="1"/>
</dbReference>
<proteinExistence type="inferred from homology"/>
<evidence type="ECO:0000259" key="8">
    <source>
        <dbReference type="Pfam" id="PF25876"/>
    </source>
</evidence>
<evidence type="ECO:0000313" key="13">
    <source>
        <dbReference type="Proteomes" id="UP000216429"/>
    </source>
</evidence>
<dbReference type="InterPro" id="IPR058625">
    <property type="entry name" value="MdtA-like_BSH"/>
</dbReference>
<evidence type="ECO:0000256" key="3">
    <source>
        <dbReference type="ARBA" id="ARBA00022448"/>
    </source>
</evidence>
<keyword evidence="7" id="KW-0175">Coiled coil</keyword>
<comment type="subcellular location">
    <subcellularLocation>
        <location evidence="1">Cell membrane</location>
    </subcellularLocation>
</comment>
<dbReference type="Gene3D" id="2.40.420.20">
    <property type="match status" value="1"/>
</dbReference>
<dbReference type="PANTHER" id="PTHR30469:SF12">
    <property type="entry name" value="MULTIDRUG RESISTANCE PROTEIN MDTA"/>
    <property type="match status" value="1"/>
</dbReference>
<evidence type="ECO:0000256" key="7">
    <source>
        <dbReference type="SAM" id="Coils"/>
    </source>
</evidence>
<evidence type="ECO:0000313" key="12">
    <source>
        <dbReference type="EMBL" id="OZI71980.1"/>
    </source>
</evidence>